<comment type="caution">
    <text evidence="5">The sequence shown here is derived from an EMBL/GenBank/DDBJ whole genome shotgun (WGS) entry which is preliminary data.</text>
</comment>
<dbReference type="InterPro" id="IPR012548">
    <property type="entry name" value="MATCAP"/>
</dbReference>
<dbReference type="PANTHER" id="PTHR31817:SF0">
    <property type="entry name" value="CHROMOSOME UNDETERMINED SCAFFOLD_67, WHOLE GENOME SHOTGUN SEQUENCE"/>
    <property type="match status" value="1"/>
</dbReference>
<dbReference type="Pfam" id="PF08014">
    <property type="entry name" value="MATCAP"/>
    <property type="match status" value="1"/>
</dbReference>
<sequence>MPKPSTRRSKKSSMQSEIPIETNPNLFRIDNHLNNLVQKIELLNYVNPINIEQEKRNFFSSKYNVNPNFKYRKIDFNPHKLQQELFSQDIDSILDDDSRAFYQDVIYDYSGLIQCIEAIGQGRKFYYNSLKSFGTPTQKDVENAQFILHFKDEEFNQEMFPVFNVDEAEAYFREFVKRYDFELKIKPSTKLAAAAMVLNNSQTLLLKKNHRFSANQLKVLANHEIGVHLVTTFNGLNQSLKIFHNGFPNNVETQEGLAVFSEYMSDCLTLHRLKELAYRVIAADSLHKGFNFCDTFDLLHNQYKLNREESYNISLRAHRGGGFTKDYMYLTGLKKVYDYYHANNNMDVLLAGKVSIENAHIVSKWQENGLAQDIRYRNDAFNSNKNSNATLNFILQHLK</sequence>
<gene>
    <name evidence="5" type="ORF">BXY75_1127</name>
</gene>
<protein>
    <submittedName>
        <fullName evidence="5">Uncharacterized protein (TIGR02421 family)</fullName>
    </submittedName>
</protein>
<name>A0A3L9YVA7_9FLAO</name>
<proteinExistence type="predicted"/>
<dbReference type="AlphaFoldDB" id="A0A3L9YVA7"/>
<evidence type="ECO:0000256" key="2">
    <source>
        <dbReference type="ARBA" id="ARBA00022670"/>
    </source>
</evidence>
<keyword evidence="6" id="KW-1185">Reference proteome</keyword>
<evidence type="ECO:0000256" key="1">
    <source>
        <dbReference type="ARBA" id="ARBA00001947"/>
    </source>
</evidence>
<dbReference type="GO" id="GO:0080164">
    <property type="term" value="P:regulation of nitric oxide metabolic process"/>
    <property type="evidence" value="ECO:0007669"/>
    <property type="project" value="TreeGrafter"/>
</dbReference>
<keyword evidence="2" id="KW-0645">Protease</keyword>
<dbReference type="EMBL" id="REFC01000012">
    <property type="protein sequence ID" value="RMA64254.1"/>
    <property type="molecule type" value="Genomic_DNA"/>
</dbReference>
<evidence type="ECO:0000256" key="4">
    <source>
        <dbReference type="ARBA" id="ARBA00023049"/>
    </source>
</evidence>
<keyword evidence="4" id="KW-0482">Metalloprotease</keyword>
<evidence type="ECO:0000313" key="6">
    <source>
        <dbReference type="Proteomes" id="UP000271339"/>
    </source>
</evidence>
<evidence type="ECO:0000313" key="5">
    <source>
        <dbReference type="EMBL" id="RMA64254.1"/>
    </source>
</evidence>
<dbReference type="SMART" id="SM01154">
    <property type="entry name" value="DUF1704"/>
    <property type="match status" value="1"/>
</dbReference>
<keyword evidence="3" id="KW-0378">Hydrolase</keyword>
<dbReference type="GO" id="GO:0006508">
    <property type="term" value="P:proteolysis"/>
    <property type="evidence" value="ECO:0007669"/>
    <property type="project" value="UniProtKB-KW"/>
</dbReference>
<dbReference type="PANTHER" id="PTHR31817">
    <property type="match status" value="1"/>
</dbReference>
<reference evidence="5 6" key="1">
    <citation type="submission" date="2018-10" db="EMBL/GenBank/DDBJ databases">
        <title>Genomic Encyclopedia of Archaeal and Bacterial Type Strains, Phase II (KMG-II): from individual species to whole genera.</title>
        <authorList>
            <person name="Goeker M."/>
        </authorList>
    </citation>
    <scope>NUCLEOTIDE SEQUENCE [LARGE SCALE GENOMIC DNA]</scope>
    <source>
        <strain evidence="5 6">DSM 23424</strain>
    </source>
</reference>
<dbReference type="GO" id="GO:0008237">
    <property type="term" value="F:metallopeptidase activity"/>
    <property type="evidence" value="ECO:0007669"/>
    <property type="project" value="UniProtKB-KW"/>
</dbReference>
<dbReference type="Proteomes" id="UP000271339">
    <property type="component" value="Unassembled WGS sequence"/>
</dbReference>
<evidence type="ECO:0000256" key="3">
    <source>
        <dbReference type="ARBA" id="ARBA00022801"/>
    </source>
</evidence>
<comment type="cofactor">
    <cofactor evidence="1">
        <name>Zn(2+)</name>
        <dbReference type="ChEBI" id="CHEBI:29105"/>
    </cofactor>
</comment>
<accession>A0A3L9YVA7</accession>
<organism evidence="5 6">
    <name type="scientific">Ulvibacter antarcticus</name>
    <dbReference type="NCBI Taxonomy" id="442714"/>
    <lineage>
        <taxon>Bacteria</taxon>
        <taxon>Pseudomonadati</taxon>
        <taxon>Bacteroidota</taxon>
        <taxon>Flavobacteriia</taxon>
        <taxon>Flavobacteriales</taxon>
        <taxon>Flavobacteriaceae</taxon>
        <taxon>Ulvibacter</taxon>
    </lineage>
</organism>